<feature type="domain" description="ENTH" evidence="5">
    <location>
        <begin position="6"/>
        <end position="41"/>
    </location>
</feature>
<evidence type="ECO:0000313" key="6">
    <source>
        <dbReference type="EMBL" id="KAL1545149.1"/>
    </source>
</evidence>
<evidence type="ECO:0000259" key="5">
    <source>
        <dbReference type="Pfam" id="PF01417"/>
    </source>
</evidence>
<evidence type="ECO:0000313" key="7">
    <source>
        <dbReference type="Proteomes" id="UP001567538"/>
    </source>
</evidence>
<dbReference type="Proteomes" id="UP001567538">
    <property type="component" value="Unassembled WGS sequence"/>
</dbReference>
<keyword evidence="3" id="KW-0333">Golgi apparatus</keyword>
<dbReference type="Gene3D" id="1.25.40.90">
    <property type="match status" value="1"/>
</dbReference>
<accession>A0ABD1GLY3</accession>
<dbReference type="EMBL" id="JBEAFC010000008">
    <property type="protein sequence ID" value="KAL1545149.1"/>
    <property type="molecule type" value="Genomic_DNA"/>
</dbReference>
<dbReference type="GO" id="GO:0005794">
    <property type="term" value="C:Golgi apparatus"/>
    <property type="evidence" value="ECO:0007669"/>
    <property type="project" value="UniProtKB-SubCell"/>
</dbReference>
<dbReference type="AlphaFoldDB" id="A0ABD1GLY3"/>
<evidence type="ECO:0000256" key="4">
    <source>
        <dbReference type="ARBA" id="ARBA00023329"/>
    </source>
</evidence>
<keyword evidence="7" id="KW-1185">Reference proteome</keyword>
<organism evidence="6 7">
    <name type="scientific">Salvia divinorum</name>
    <name type="common">Maria pastora</name>
    <name type="synonym">Diviner's sage</name>
    <dbReference type="NCBI Taxonomy" id="28513"/>
    <lineage>
        <taxon>Eukaryota</taxon>
        <taxon>Viridiplantae</taxon>
        <taxon>Streptophyta</taxon>
        <taxon>Embryophyta</taxon>
        <taxon>Tracheophyta</taxon>
        <taxon>Spermatophyta</taxon>
        <taxon>Magnoliopsida</taxon>
        <taxon>eudicotyledons</taxon>
        <taxon>Gunneridae</taxon>
        <taxon>Pentapetalae</taxon>
        <taxon>asterids</taxon>
        <taxon>lamiids</taxon>
        <taxon>Lamiales</taxon>
        <taxon>Lamiaceae</taxon>
        <taxon>Nepetoideae</taxon>
        <taxon>Mentheae</taxon>
        <taxon>Salviinae</taxon>
        <taxon>Salvia</taxon>
        <taxon>Salvia subgen. Calosphace</taxon>
    </lineage>
</organism>
<gene>
    <name evidence="6" type="ORF">AAHA92_21905</name>
</gene>
<dbReference type="SUPFAM" id="SSF48464">
    <property type="entry name" value="ENTH/VHS domain"/>
    <property type="match status" value="1"/>
</dbReference>
<dbReference type="Pfam" id="PF01417">
    <property type="entry name" value="ENTH"/>
    <property type="match status" value="1"/>
</dbReference>
<evidence type="ECO:0000256" key="2">
    <source>
        <dbReference type="ARBA" id="ARBA00004555"/>
    </source>
</evidence>
<dbReference type="InterPro" id="IPR008942">
    <property type="entry name" value="ENTH_VHS"/>
</dbReference>
<protein>
    <recommendedName>
        <fullName evidence="5">ENTH domain-containing protein</fullName>
    </recommendedName>
</protein>
<name>A0ABD1GLY3_SALDI</name>
<comment type="subcellular location">
    <subcellularLocation>
        <location evidence="1">Cytoplasmic vesicle</location>
        <location evidence="1">Clathrin-coated vesicle</location>
    </subcellularLocation>
    <subcellularLocation>
        <location evidence="2">Golgi apparatus</location>
    </subcellularLocation>
</comment>
<comment type="caution">
    <text evidence="6">The sequence shown here is derived from an EMBL/GenBank/DDBJ whole genome shotgun (WGS) entry which is preliminary data.</text>
</comment>
<keyword evidence="4" id="KW-0968">Cytoplasmic vesicle</keyword>
<sequence length="86" mass="10418">MISRASFEVVDALHKRFERRNWRTSYKALMNLEHLLTHGPRFEWGVNARKKSESCLRKARKVSRGIQGFWQLRKTPFLFEIKWDHC</sequence>
<proteinExistence type="predicted"/>
<evidence type="ECO:0000256" key="1">
    <source>
        <dbReference type="ARBA" id="ARBA00004132"/>
    </source>
</evidence>
<evidence type="ECO:0000256" key="3">
    <source>
        <dbReference type="ARBA" id="ARBA00023034"/>
    </source>
</evidence>
<dbReference type="GO" id="GO:0030136">
    <property type="term" value="C:clathrin-coated vesicle"/>
    <property type="evidence" value="ECO:0007669"/>
    <property type="project" value="UniProtKB-SubCell"/>
</dbReference>
<reference evidence="6 7" key="1">
    <citation type="submission" date="2024-06" db="EMBL/GenBank/DDBJ databases">
        <title>A chromosome level genome sequence of Diviner's sage (Salvia divinorum).</title>
        <authorList>
            <person name="Ford S.A."/>
            <person name="Ro D.-K."/>
            <person name="Ness R.W."/>
            <person name="Phillips M.A."/>
        </authorList>
    </citation>
    <scope>NUCLEOTIDE SEQUENCE [LARGE SCALE GENOMIC DNA]</scope>
    <source>
        <strain evidence="6">SAF-2024a</strain>
        <tissue evidence="6">Leaf</tissue>
    </source>
</reference>
<dbReference type="InterPro" id="IPR013809">
    <property type="entry name" value="ENTH"/>
</dbReference>